<accession>A0A1G5SIH3</accession>
<evidence type="ECO:0000256" key="1">
    <source>
        <dbReference type="ARBA" id="ARBA00000085"/>
    </source>
</evidence>
<dbReference type="InterPro" id="IPR003594">
    <property type="entry name" value="HATPase_dom"/>
</dbReference>
<name>A0A1G5SIH3_9PROT</name>
<dbReference type="InterPro" id="IPR036890">
    <property type="entry name" value="HATPase_C_sf"/>
</dbReference>
<feature type="transmembrane region" description="Helical" evidence="7">
    <location>
        <begin position="200"/>
        <end position="218"/>
    </location>
</feature>
<evidence type="ECO:0000256" key="4">
    <source>
        <dbReference type="ARBA" id="ARBA00022679"/>
    </source>
</evidence>
<gene>
    <name evidence="9" type="ORF">NSMM_630031</name>
</gene>
<keyword evidence="7" id="KW-1133">Transmembrane helix</keyword>
<dbReference type="InterPro" id="IPR036097">
    <property type="entry name" value="HisK_dim/P_sf"/>
</dbReference>
<feature type="transmembrane region" description="Helical" evidence="7">
    <location>
        <begin position="109"/>
        <end position="128"/>
    </location>
</feature>
<dbReference type="RefSeq" id="WP_090287858.1">
    <property type="nucleotide sequence ID" value="NZ_FMWO01000073.1"/>
</dbReference>
<evidence type="ECO:0000256" key="2">
    <source>
        <dbReference type="ARBA" id="ARBA00012438"/>
    </source>
</evidence>
<comment type="catalytic activity">
    <reaction evidence="1">
        <text>ATP + protein L-histidine = ADP + protein N-phospho-L-histidine.</text>
        <dbReference type="EC" id="2.7.13.3"/>
    </reaction>
</comment>
<dbReference type="PANTHER" id="PTHR45453:SF1">
    <property type="entry name" value="PHOSPHATE REGULON SENSOR PROTEIN PHOR"/>
    <property type="match status" value="1"/>
</dbReference>
<evidence type="ECO:0000256" key="5">
    <source>
        <dbReference type="ARBA" id="ARBA00022777"/>
    </source>
</evidence>
<organism evidence="9 10">
    <name type="scientific">Nitrosomonas mobilis</name>
    <dbReference type="NCBI Taxonomy" id="51642"/>
    <lineage>
        <taxon>Bacteria</taxon>
        <taxon>Pseudomonadati</taxon>
        <taxon>Pseudomonadota</taxon>
        <taxon>Betaproteobacteria</taxon>
        <taxon>Nitrosomonadales</taxon>
        <taxon>Nitrosomonadaceae</taxon>
        <taxon>Nitrosomonas</taxon>
    </lineage>
</organism>
<feature type="transmembrane region" description="Helical" evidence="7">
    <location>
        <begin position="77"/>
        <end position="97"/>
    </location>
</feature>
<evidence type="ECO:0000259" key="8">
    <source>
        <dbReference type="PROSITE" id="PS50109"/>
    </source>
</evidence>
<proteinExistence type="predicted"/>
<dbReference type="GO" id="GO:0005886">
    <property type="term" value="C:plasma membrane"/>
    <property type="evidence" value="ECO:0007669"/>
    <property type="project" value="TreeGrafter"/>
</dbReference>
<dbReference type="OrthoDB" id="8554694at2"/>
<feature type="transmembrane region" description="Helical" evidence="7">
    <location>
        <begin position="36"/>
        <end position="57"/>
    </location>
</feature>
<dbReference type="SUPFAM" id="SSF55874">
    <property type="entry name" value="ATPase domain of HSP90 chaperone/DNA topoisomerase II/histidine kinase"/>
    <property type="match status" value="1"/>
</dbReference>
<dbReference type="SUPFAM" id="SSF47384">
    <property type="entry name" value="Homodimeric domain of signal transducing histidine kinase"/>
    <property type="match status" value="1"/>
</dbReference>
<feature type="transmembrane region" description="Helical" evidence="7">
    <location>
        <begin position="134"/>
        <end position="152"/>
    </location>
</feature>
<dbReference type="Pfam" id="PF02518">
    <property type="entry name" value="HATPase_c"/>
    <property type="match status" value="1"/>
</dbReference>
<dbReference type="EC" id="2.7.13.3" evidence="2"/>
<dbReference type="InterPro" id="IPR003661">
    <property type="entry name" value="HisK_dim/P_dom"/>
</dbReference>
<dbReference type="GO" id="GO:0004721">
    <property type="term" value="F:phosphoprotein phosphatase activity"/>
    <property type="evidence" value="ECO:0007669"/>
    <property type="project" value="TreeGrafter"/>
</dbReference>
<dbReference type="EMBL" id="FMWO01000073">
    <property type="protein sequence ID" value="SCZ86670.1"/>
    <property type="molecule type" value="Genomic_DNA"/>
</dbReference>
<dbReference type="SMART" id="SM00387">
    <property type="entry name" value="HATPase_c"/>
    <property type="match status" value="1"/>
</dbReference>
<dbReference type="PANTHER" id="PTHR45453">
    <property type="entry name" value="PHOSPHATE REGULON SENSOR PROTEIN PHOR"/>
    <property type="match status" value="1"/>
</dbReference>
<keyword evidence="5 9" id="KW-0418">Kinase</keyword>
<dbReference type="InterPro" id="IPR005467">
    <property type="entry name" value="His_kinase_dom"/>
</dbReference>
<dbReference type="Gene3D" id="3.30.565.10">
    <property type="entry name" value="Histidine kinase-like ATPase, C-terminal domain"/>
    <property type="match status" value="1"/>
</dbReference>
<evidence type="ECO:0000256" key="6">
    <source>
        <dbReference type="ARBA" id="ARBA00023012"/>
    </source>
</evidence>
<feature type="domain" description="Histidine kinase" evidence="8">
    <location>
        <begin position="252"/>
        <end position="472"/>
    </location>
</feature>
<keyword evidence="6" id="KW-0902">Two-component regulatory system</keyword>
<dbReference type="GO" id="GO:0000155">
    <property type="term" value="F:phosphorelay sensor kinase activity"/>
    <property type="evidence" value="ECO:0007669"/>
    <property type="project" value="InterPro"/>
</dbReference>
<dbReference type="InterPro" id="IPR050351">
    <property type="entry name" value="BphY/WalK/GraS-like"/>
</dbReference>
<evidence type="ECO:0000313" key="10">
    <source>
        <dbReference type="Proteomes" id="UP000198729"/>
    </source>
</evidence>
<sequence>MAEIDFSWSDRNHQFDIAAAREKGHKLSNEILVENIRWFIIFRWTVVAGLILLQVFFLTASETLAWLGVKENQTWPLAVSIILSGTNFAYIYALDFVKPSRYNSPSANLWAQIIVDLICLSIVVHYVGSTATPAPFFYILHIALACIFFSAIESLIVLIIVVVMYTIVLVSESGMFIYVYQSIMVGAQVVPDESLNKGRVLLWMVSLNSLFLIVWYVVSRLSIVVRAHEQHLKEAMEQVKQAQYNKDQYGMLVTHQLKAPLDAIRSKINLINGGYCGEVSSDIREVLARIDKRGAGMSRLILDMLRLERLKASVHTPETMEQISVAAVIARAIDKLEPVANARNIKLDHATQDFWVVGIPEQLEIILENIISNALTYSYDNASVEILSAVNFQDATGNITVTDQGIGIEEKDLPNIFNEYFYSPRAVVHNKSSSGIGLSLVKIAARNNNIKIRVSSTPNLGTTFTIVFHNILPPGGNAD</sequence>
<keyword evidence="7" id="KW-0812">Transmembrane</keyword>
<keyword evidence="10" id="KW-1185">Reference proteome</keyword>
<evidence type="ECO:0000256" key="7">
    <source>
        <dbReference type="SAM" id="Phobius"/>
    </source>
</evidence>
<keyword evidence="3" id="KW-0597">Phosphoprotein</keyword>
<evidence type="ECO:0000313" key="9">
    <source>
        <dbReference type="EMBL" id="SCZ86670.1"/>
    </source>
</evidence>
<dbReference type="AlphaFoldDB" id="A0A1G5SIH3"/>
<dbReference type="GO" id="GO:0016036">
    <property type="term" value="P:cellular response to phosphate starvation"/>
    <property type="evidence" value="ECO:0007669"/>
    <property type="project" value="TreeGrafter"/>
</dbReference>
<dbReference type="STRING" id="51642.NSMM_630031"/>
<dbReference type="Gene3D" id="1.10.287.130">
    <property type="match status" value="1"/>
</dbReference>
<reference evidence="9 10" key="1">
    <citation type="submission" date="2016-10" db="EMBL/GenBank/DDBJ databases">
        <authorList>
            <person name="de Groot N.N."/>
        </authorList>
    </citation>
    <scope>NUCLEOTIDE SEQUENCE [LARGE SCALE GENOMIC DNA]</scope>
    <source>
        <strain evidence="9">1</strain>
    </source>
</reference>
<dbReference type="CDD" id="cd00082">
    <property type="entry name" value="HisKA"/>
    <property type="match status" value="1"/>
</dbReference>
<keyword evidence="7" id="KW-0472">Membrane</keyword>
<dbReference type="Proteomes" id="UP000198729">
    <property type="component" value="Unassembled WGS sequence"/>
</dbReference>
<keyword evidence="4" id="KW-0808">Transferase</keyword>
<dbReference type="PROSITE" id="PS50109">
    <property type="entry name" value="HIS_KIN"/>
    <property type="match status" value="1"/>
</dbReference>
<protein>
    <recommendedName>
        <fullName evidence="2">histidine kinase</fullName>
        <ecNumber evidence="2">2.7.13.3</ecNumber>
    </recommendedName>
</protein>
<evidence type="ECO:0000256" key="3">
    <source>
        <dbReference type="ARBA" id="ARBA00022553"/>
    </source>
</evidence>
<feature type="transmembrane region" description="Helical" evidence="7">
    <location>
        <begin position="157"/>
        <end position="180"/>
    </location>
</feature>